<evidence type="ECO:0000313" key="2">
    <source>
        <dbReference type="EMBL" id="XAI71061.1"/>
    </source>
</evidence>
<accession>A0AAU6W314</accession>
<organism evidence="2">
    <name type="scientific">Pseudomonas phage Cygsa01</name>
    <dbReference type="NCBI Taxonomy" id="3138529"/>
    <lineage>
        <taxon>Viruses</taxon>
    </lineage>
</organism>
<dbReference type="EMBL" id="PP179332">
    <property type="protein sequence ID" value="XAI71061.1"/>
    <property type="molecule type" value="Genomic_DNA"/>
</dbReference>
<evidence type="ECO:0000259" key="1">
    <source>
        <dbReference type="Pfam" id="PF21379"/>
    </source>
</evidence>
<gene>
    <name evidence="2" type="ORF">Cygsa01_00015</name>
</gene>
<dbReference type="Gene3D" id="3.30.300.200">
    <property type="match status" value="1"/>
</dbReference>
<dbReference type="Pfam" id="PF21379">
    <property type="entry name" value="Gp6-like_1st"/>
    <property type="match status" value="1"/>
</dbReference>
<name>A0AAU6W314_9VIRU</name>
<proteinExistence type="predicted"/>
<dbReference type="InterPro" id="IPR049026">
    <property type="entry name" value="Gp6-like_N"/>
</dbReference>
<protein>
    <submittedName>
        <fullName evidence="2">Baseplate wedge subunit</fullName>
    </submittedName>
</protein>
<sequence>MSTRQTYTNLDFDTIMANLRRWMKGQDEFKDYDFEGASITQLMRLLSYNTEQMGYTSNMLFNELHLDTAEQRNNAASVASLLSYTPGSVKASRMVVDVIVTPPDAATAEDEIVMKRDTRFLAVSDGTAFSFVPDNEYTAVLGADGNYTFKNVTLLQGTWVVNTFDVVGSGIDVYEIPNANIDIDTLDISVQVSATVDTLNTFNRYQTPYDLGGQNGLYYLSLARTGFYQLEFGDDQLSKKLEDGNIVVARYLVTDGVAGNGLKGLSAASTIDGISSVAVSEISARSTGGADPESIGSIRKIAPVSFRTGGAAVVDSDYTVITKQLFPEAQDVISWGGEDNTPKKYGYTFVAVKPRSSETLTDAQKAQLVQILKKHNVGSMTPIIVDPAYYYLNITSRVKYNSSKTTLDSASLKKKVSDYVKTFSAANLEQFDRSFDLSQLTSFIKNIDRSFSGNVTDVEYEKHLVPELNFAGAYSILFNKALKPGSVSVTNFTVSDAETGYSYKILDDGLGALILWKTRGSSTVSMGPAGSVAYDTGTVNLVKFRPNSIVGPVVIVRCRSSSYDQDLQTLRGDILKVNTVSVELEATNA</sequence>
<feature type="domain" description="Baseplate wedge protein gp6-like N-terminal helical" evidence="1">
    <location>
        <begin position="12"/>
        <end position="74"/>
    </location>
</feature>
<reference evidence="2" key="1">
    <citation type="journal article" date="2024" name="J. Gen. Virol.">
        <title>Novel phages of Pseudomonas syringae unveil numerous potential auxiliary metabolic genes.</title>
        <authorList>
            <person name="Feltin C."/>
            <person name="Garneau J.R."/>
            <person name="Morris C.E."/>
            <person name="Berard A."/>
            <person name="Torres-Barcelo C."/>
        </authorList>
    </citation>
    <scope>NUCLEOTIDE SEQUENCE</scope>
</reference>